<reference evidence="1 2" key="1">
    <citation type="journal article" date="2016" name="DNA Res.">
        <title>The draft genome of MD-2 pineapple using hybrid error correction of long reads.</title>
        <authorList>
            <person name="Redwan R.M."/>
            <person name="Saidin A."/>
            <person name="Kumar S.V."/>
        </authorList>
    </citation>
    <scope>NUCLEOTIDE SEQUENCE [LARGE SCALE GENOMIC DNA]</scope>
    <source>
        <strain evidence="2">cv. MD2</strain>
        <tissue evidence="1">Leaf</tissue>
    </source>
</reference>
<sequence length="360" mass="39028">MIQAIASKVARLFQRALGRPDLLPNAVAIAMSSCVEIGGDNVSDVVSGPHLDDDLLVNHRHIEIGVGDEDAQRTCRMDAVSASYCRQRADLVLQSPSGEVYNAGDPRMCENVGVALHDLIGRERPQPLRGSGVVIVDERDRLLRPPAEHPGRLPAAVTHPPQLPLHCRLQYPLRREVERRRRPAHRAHPVHQLLPLRILIARRLSVAPVRQRAPYLRHHELRRGVLHVHPRDARRKPLGEVEPPPVEAEVGFEPVEPVGELALDPRVEVVDVRCRCEVEARVRVARAVGELAVVAADHGGAPVEAVVGGAALEDAVHAAPVLLVGAPVVDHDVGHGFDAAGVQRGYQGPELLLVAVLGGA</sequence>
<gene>
    <name evidence="1" type="ORF">ACMD2_08946</name>
</gene>
<evidence type="ECO:0000313" key="1">
    <source>
        <dbReference type="EMBL" id="OAY71292.1"/>
    </source>
</evidence>
<comment type="caution">
    <text evidence="1">The sequence shown here is derived from an EMBL/GenBank/DDBJ whole genome shotgun (WGS) entry which is preliminary data.</text>
</comment>
<dbReference type="Proteomes" id="UP000092600">
    <property type="component" value="Unassembled WGS sequence"/>
</dbReference>
<dbReference type="EMBL" id="LSRQ01003532">
    <property type="protein sequence ID" value="OAY71292.1"/>
    <property type="molecule type" value="Genomic_DNA"/>
</dbReference>
<proteinExistence type="predicted"/>
<evidence type="ECO:0000313" key="2">
    <source>
        <dbReference type="Proteomes" id="UP000092600"/>
    </source>
</evidence>
<name>A0A199V2J0_ANACO</name>
<dbReference type="AlphaFoldDB" id="A0A199V2J0"/>
<accession>A0A199V2J0</accession>
<organism evidence="1 2">
    <name type="scientific">Ananas comosus</name>
    <name type="common">Pineapple</name>
    <name type="synonym">Ananas ananas</name>
    <dbReference type="NCBI Taxonomy" id="4615"/>
    <lineage>
        <taxon>Eukaryota</taxon>
        <taxon>Viridiplantae</taxon>
        <taxon>Streptophyta</taxon>
        <taxon>Embryophyta</taxon>
        <taxon>Tracheophyta</taxon>
        <taxon>Spermatophyta</taxon>
        <taxon>Magnoliopsida</taxon>
        <taxon>Liliopsida</taxon>
        <taxon>Poales</taxon>
        <taxon>Bromeliaceae</taxon>
        <taxon>Bromelioideae</taxon>
        <taxon>Ananas</taxon>
    </lineage>
</organism>
<protein>
    <submittedName>
        <fullName evidence="1">Uncharacterized protein</fullName>
    </submittedName>
</protein>